<dbReference type="Proteomes" id="UP000326458">
    <property type="component" value="Unassembled WGS sequence"/>
</dbReference>
<evidence type="ECO:0000256" key="4">
    <source>
        <dbReference type="ARBA" id="ARBA00023176"/>
    </source>
</evidence>
<keyword evidence="5 6" id="KW-0968">Cytoplasmic vesicle</keyword>
<evidence type="ECO:0000256" key="6">
    <source>
        <dbReference type="RuleBase" id="RU363137"/>
    </source>
</evidence>
<comment type="caution">
    <text evidence="8">The sequence shown here is derived from an EMBL/GenBank/DDBJ whole genome shotgun (WGS) entry which is preliminary data.</text>
</comment>
<evidence type="ECO:0000256" key="2">
    <source>
        <dbReference type="ARBA" id="ARBA00005263"/>
    </source>
</evidence>
<comment type="similarity">
    <text evidence="2 6">Belongs to the clathrin light chain family.</text>
</comment>
<gene>
    <name evidence="8" type="ORF">FD754_022108</name>
</gene>
<evidence type="ECO:0000256" key="3">
    <source>
        <dbReference type="ARBA" id="ARBA00023136"/>
    </source>
</evidence>
<comment type="function">
    <text evidence="6">Clathrin is the major protein of the polyhedral coat of coated pits and vesicles.</text>
</comment>
<feature type="region of interest" description="Disordered" evidence="7">
    <location>
        <begin position="1"/>
        <end position="23"/>
    </location>
</feature>
<organism evidence="8 9">
    <name type="scientific">Muntiacus muntjak</name>
    <name type="common">Barking deer</name>
    <name type="synonym">Indian muntjac</name>
    <dbReference type="NCBI Taxonomy" id="9888"/>
    <lineage>
        <taxon>Eukaryota</taxon>
        <taxon>Metazoa</taxon>
        <taxon>Chordata</taxon>
        <taxon>Craniata</taxon>
        <taxon>Vertebrata</taxon>
        <taxon>Euteleostomi</taxon>
        <taxon>Mammalia</taxon>
        <taxon>Eutheria</taxon>
        <taxon>Laurasiatheria</taxon>
        <taxon>Artiodactyla</taxon>
        <taxon>Ruminantia</taxon>
        <taxon>Pecora</taxon>
        <taxon>Cervidae</taxon>
        <taxon>Muntiacinae</taxon>
        <taxon>Muntiacus</taxon>
    </lineage>
</organism>
<dbReference type="EMBL" id="VCEA01000003">
    <property type="protein sequence ID" value="KAB0345182.1"/>
    <property type="molecule type" value="Genomic_DNA"/>
</dbReference>
<feature type="non-terminal residue" evidence="8">
    <location>
        <position position="1"/>
    </location>
</feature>
<keyword evidence="9" id="KW-1185">Reference proteome</keyword>
<dbReference type="GO" id="GO:0005198">
    <property type="term" value="F:structural molecule activity"/>
    <property type="evidence" value="ECO:0007669"/>
    <property type="project" value="InterPro"/>
</dbReference>
<dbReference type="GO" id="GO:0016192">
    <property type="term" value="P:vesicle-mediated transport"/>
    <property type="evidence" value="ECO:0007669"/>
    <property type="project" value="InterPro"/>
</dbReference>
<evidence type="ECO:0000313" key="8">
    <source>
        <dbReference type="EMBL" id="KAB0345182.1"/>
    </source>
</evidence>
<keyword evidence="4 6" id="KW-0168">Coated pit</keyword>
<accession>A0A5N3V7G1</accession>
<keyword evidence="3 6" id="KW-0472">Membrane</keyword>
<reference evidence="8 9" key="1">
    <citation type="submission" date="2019-06" db="EMBL/GenBank/DDBJ databases">
        <title>Discovery of a novel chromosome fission-fusion reversal in muntjac.</title>
        <authorList>
            <person name="Mudd A.B."/>
            <person name="Bredeson J.V."/>
            <person name="Baum R."/>
            <person name="Hockemeyer D."/>
            <person name="Rokhsar D.S."/>
        </authorList>
    </citation>
    <scope>NUCLEOTIDE SEQUENCE [LARGE SCALE GENOMIC DNA]</scope>
    <source>
        <strain evidence="8">UTSW_UCB_Mm</strain>
        <tissue evidence="8">Fibroblast cell line</tissue>
    </source>
</reference>
<sequence>DLFSTPSDGPTPGIRGTSEEDPAIAGIENNEVFTILDGGTPGPRAGRGRGVMNGEYCQETTGPTDSYTAISQVDLLHSEPETLDANSWKQEAEWKEKTIKELDEWAAEEVFAHDIEELSPGTEWELVAQLCDLNPKSSKQAKDISRLCSVLISLKRGPLVH</sequence>
<evidence type="ECO:0000256" key="1">
    <source>
        <dbReference type="ARBA" id="ARBA00004180"/>
    </source>
</evidence>
<protein>
    <recommendedName>
        <fullName evidence="6">Clathrin light chain</fullName>
    </recommendedName>
</protein>
<evidence type="ECO:0000313" key="9">
    <source>
        <dbReference type="Proteomes" id="UP000326458"/>
    </source>
</evidence>
<dbReference type="GO" id="GO:0030132">
    <property type="term" value="C:clathrin coat of coated pit"/>
    <property type="evidence" value="ECO:0007669"/>
    <property type="project" value="InterPro"/>
</dbReference>
<dbReference type="GO" id="GO:0006886">
    <property type="term" value="P:intracellular protein transport"/>
    <property type="evidence" value="ECO:0007669"/>
    <property type="project" value="InterPro"/>
</dbReference>
<dbReference type="Pfam" id="PF01086">
    <property type="entry name" value="Clathrin_lg_ch"/>
    <property type="match status" value="1"/>
</dbReference>
<name>A0A5N3V7G1_MUNMU</name>
<evidence type="ECO:0000256" key="7">
    <source>
        <dbReference type="SAM" id="MobiDB-lite"/>
    </source>
</evidence>
<proteinExistence type="inferred from homology"/>
<dbReference type="GO" id="GO:0030130">
    <property type="term" value="C:clathrin coat of trans-Golgi network vesicle"/>
    <property type="evidence" value="ECO:0007669"/>
    <property type="project" value="InterPro"/>
</dbReference>
<evidence type="ECO:0000256" key="5">
    <source>
        <dbReference type="ARBA" id="ARBA00023329"/>
    </source>
</evidence>
<dbReference type="AlphaFoldDB" id="A0A5N3V7G1"/>
<comment type="subcellular location">
    <subcellularLocation>
        <location evidence="1 6">Cytoplasmic vesicle membrane</location>
        <topology evidence="1 6">Peripheral membrane protein</topology>
        <orientation evidence="1 6">Cytoplasmic side</orientation>
    </subcellularLocation>
    <subcellularLocation>
        <location evidence="6">Membrane</location>
        <location evidence="6">Coated pit</location>
        <topology evidence="6">Peripheral membrane protein</topology>
        <orientation evidence="6">Cytoplasmic side</orientation>
    </subcellularLocation>
    <text evidence="6">Cytoplasmic face of coated pits and vesicles.</text>
</comment>
<dbReference type="InterPro" id="IPR000996">
    <property type="entry name" value="Clathrin_L-chain"/>
</dbReference>